<reference evidence="2 3" key="1">
    <citation type="journal article" date="2021" name="Plant Biotechnol. J.">
        <title>Multi-omics assisted identification of the key and species-specific regulatory components of drought-tolerant mechanisms in Gossypium stocksii.</title>
        <authorList>
            <person name="Yu D."/>
            <person name="Ke L."/>
            <person name="Zhang D."/>
            <person name="Wu Y."/>
            <person name="Sun Y."/>
            <person name="Mei J."/>
            <person name="Sun J."/>
            <person name="Sun Y."/>
        </authorList>
    </citation>
    <scope>NUCLEOTIDE SEQUENCE [LARGE SCALE GENOMIC DNA]</scope>
    <source>
        <strain evidence="3">cv. E1</strain>
        <tissue evidence="2">Leaf</tissue>
    </source>
</reference>
<feature type="non-terminal residue" evidence="2">
    <location>
        <position position="66"/>
    </location>
</feature>
<proteinExistence type="predicted"/>
<name>A0A9D3VRX9_9ROSI</name>
<dbReference type="Proteomes" id="UP000828251">
    <property type="component" value="Unassembled WGS sequence"/>
</dbReference>
<gene>
    <name evidence="2" type="ORF">J1N35_018927</name>
</gene>
<evidence type="ECO:0000256" key="1">
    <source>
        <dbReference type="SAM" id="MobiDB-lite"/>
    </source>
</evidence>
<protein>
    <submittedName>
        <fullName evidence="2">Uncharacterized protein</fullName>
    </submittedName>
</protein>
<dbReference type="EMBL" id="JAIQCV010000006">
    <property type="protein sequence ID" value="KAH1091670.1"/>
    <property type="molecule type" value="Genomic_DNA"/>
</dbReference>
<feature type="region of interest" description="Disordered" evidence="1">
    <location>
        <begin position="1"/>
        <end position="20"/>
    </location>
</feature>
<organism evidence="2 3">
    <name type="scientific">Gossypium stocksii</name>
    <dbReference type="NCBI Taxonomy" id="47602"/>
    <lineage>
        <taxon>Eukaryota</taxon>
        <taxon>Viridiplantae</taxon>
        <taxon>Streptophyta</taxon>
        <taxon>Embryophyta</taxon>
        <taxon>Tracheophyta</taxon>
        <taxon>Spermatophyta</taxon>
        <taxon>Magnoliopsida</taxon>
        <taxon>eudicotyledons</taxon>
        <taxon>Gunneridae</taxon>
        <taxon>Pentapetalae</taxon>
        <taxon>rosids</taxon>
        <taxon>malvids</taxon>
        <taxon>Malvales</taxon>
        <taxon>Malvaceae</taxon>
        <taxon>Malvoideae</taxon>
        <taxon>Gossypium</taxon>
    </lineage>
</organism>
<keyword evidence="3" id="KW-1185">Reference proteome</keyword>
<sequence length="66" mass="6918">MPPRCVNVRASAQEDGSSSTHLVLDRVNAPNEGVGPLMEEIVGAFQRIVGANLTPTPANPTLINHG</sequence>
<evidence type="ECO:0000313" key="3">
    <source>
        <dbReference type="Proteomes" id="UP000828251"/>
    </source>
</evidence>
<accession>A0A9D3VRX9</accession>
<comment type="caution">
    <text evidence="2">The sequence shown here is derived from an EMBL/GenBank/DDBJ whole genome shotgun (WGS) entry which is preliminary data.</text>
</comment>
<evidence type="ECO:0000313" key="2">
    <source>
        <dbReference type="EMBL" id="KAH1091670.1"/>
    </source>
</evidence>
<dbReference type="AlphaFoldDB" id="A0A9D3VRX9"/>